<dbReference type="Pfam" id="PF05036">
    <property type="entry name" value="SPOR"/>
    <property type="match status" value="2"/>
</dbReference>
<evidence type="ECO:0000313" key="3">
    <source>
        <dbReference type="EMBL" id="MFC4769683.1"/>
    </source>
</evidence>
<evidence type="ECO:0000256" key="1">
    <source>
        <dbReference type="SAM" id="SignalP"/>
    </source>
</evidence>
<sequence length="706" mass="76603">MQTQKRAMWRKLSIGVCSLLFAGTLMPGELLPHAGAVSGSDPIRVAVSINSDKYNNTFDTVSLTGRLGELFVGFNTNSGFRSVYQVPKDKSIRGSLDNFYVIAGEVNSWPEAAAIRDKLTAAGLTSTIFVETRAGRKFYQVVNGFYETLTEAQSAANSTGRTGLGTKIAGWYRLQAGSHSTYDAAKQGADSIRAQGYDAYVSARQTAAGVNSYEVWVGNGASSAERDALKNELAGKGIASAPVDYTSNYVLFKQDAVGAETNVSDHLFIESTKQEAVFQANGSPGAVRFEEKGITYRGQLILRGYRQRLAVVNKLPLDDYLKGVVPREMSTGWPLEALKAQAVAARSYAVGQSPTKWGIAQVDDTVWEQAYGGYTWEKTDTTQAVDTTRGQVLMYNNGTPNDSSDDSVVNTFFSATHGGRSADGTEVWGNAVPYLRPVDSHWDMISIEINREPDWHRVMLPSGMVGYVRHDFVSKTGNKNSVGLEEGLILAETNVRPLPDISRITGRVIGTAQQGERVLILETRKEYDDSAWMRGFSAAELQNKLGLSSPVTLLTIAEQGPSGRVRSVSANGQIIRPRTGDEIRSVFGVTSTLFSIEQTGEYTVLGANGRTSSYPAAKMQGQILHAVSGNGTVSQANGSGDSFIMINNTGKTRVATKDPAYILWGGGNGHGLGMSQWGAYGMAREGYKYDQILKHYYYNTYLTPVQ</sequence>
<dbReference type="NCBIfam" id="TIGR02669">
    <property type="entry name" value="SpoIID_LytB"/>
    <property type="match status" value="1"/>
</dbReference>
<dbReference type="InterPro" id="IPR013693">
    <property type="entry name" value="SpoIID/LytB_N"/>
</dbReference>
<accession>A0ABV9Q6Z2</accession>
<dbReference type="Pfam" id="PF08486">
    <property type="entry name" value="SpoIID"/>
    <property type="match status" value="1"/>
</dbReference>
<dbReference type="InterPro" id="IPR013486">
    <property type="entry name" value="SpoIID/LytB"/>
</dbReference>
<dbReference type="EMBL" id="JBHSHC010000142">
    <property type="protein sequence ID" value="MFC4769683.1"/>
    <property type="molecule type" value="Genomic_DNA"/>
</dbReference>
<comment type="caution">
    <text evidence="3">The sequence shown here is derived from an EMBL/GenBank/DDBJ whole genome shotgun (WGS) entry which is preliminary data.</text>
</comment>
<dbReference type="InterPro" id="IPR007730">
    <property type="entry name" value="SPOR-like_dom"/>
</dbReference>
<feature type="signal peptide" evidence="1">
    <location>
        <begin position="1"/>
        <end position="27"/>
    </location>
</feature>
<reference evidence="4" key="1">
    <citation type="journal article" date="2019" name="Int. J. Syst. Evol. Microbiol.">
        <title>The Global Catalogue of Microorganisms (GCM) 10K type strain sequencing project: providing services to taxonomists for standard genome sequencing and annotation.</title>
        <authorList>
            <consortium name="The Broad Institute Genomics Platform"/>
            <consortium name="The Broad Institute Genome Sequencing Center for Infectious Disease"/>
            <person name="Wu L."/>
            <person name="Ma J."/>
        </authorList>
    </citation>
    <scope>NUCLEOTIDE SEQUENCE [LARGE SCALE GENOMIC DNA]</scope>
    <source>
        <strain evidence="4">WYCCWR 12678</strain>
    </source>
</reference>
<dbReference type="PROSITE" id="PS51724">
    <property type="entry name" value="SPOR"/>
    <property type="match status" value="1"/>
</dbReference>
<dbReference type="SUPFAM" id="SSF110997">
    <property type="entry name" value="Sporulation related repeat"/>
    <property type="match status" value="2"/>
</dbReference>
<dbReference type="Gene3D" id="3.30.70.1070">
    <property type="entry name" value="Sporulation related repeat"/>
    <property type="match status" value="2"/>
</dbReference>
<dbReference type="InterPro" id="IPR051922">
    <property type="entry name" value="Bact_Sporulation_Assoc"/>
</dbReference>
<protein>
    <submittedName>
        <fullName evidence="3">SpoIID/LytB domain-containing protein</fullName>
    </submittedName>
</protein>
<evidence type="ECO:0000259" key="2">
    <source>
        <dbReference type="PROSITE" id="PS51724"/>
    </source>
</evidence>
<proteinExistence type="predicted"/>
<feature type="domain" description="SPOR" evidence="2">
    <location>
        <begin position="166"/>
        <end position="246"/>
    </location>
</feature>
<name>A0ABV9Q6Z2_9BACL</name>
<dbReference type="PANTHER" id="PTHR30032:SF4">
    <property type="entry name" value="AMIDASE ENHANCER"/>
    <property type="match status" value="1"/>
</dbReference>
<evidence type="ECO:0000313" key="4">
    <source>
        <dbReference type="Proteomes" id="UP001596002"/>
    </source>
</evidence>
<organism evidence="3 4">
    <name type="scientific">Effusibacillus consociatus</name>
    <dbReference type="NCBI Taxonomy" id="1117041"/>
    <lineage>
        <taxon>Bacteria</taxon>
        <taxon>Bacillati</taxon>
        <taxon>Bacillota</taxon>
        <taxon>Bacilli</taxon>
        <taxon>Bacillales</taxon>
        <taxon>Alicyclobacillaceae</taxon>
        <taxon>Effusibacillus</taxon>
    </lineage>
</organism>
<dbReference type="PANTHER" id="PTHR30032">
    <property type="entry name" value="N-ACETYLMURAMOYL-L-ALANINE AMIDASE-RELATED"/>
    <property type="match status" value="1"/>
</dbReference>
<dbReference type="InterPro" id="IPR036680">
    <property type="entry name" value="SPOR-like_sf"/>
</dbReference>
<keyword evidence="1" id="KW-0732">Signal</keyword>
<dbReference type="Proteomes" id="UP001596002">
    <property type="component" value="Unassembled WGS sequence"/>
</dbReference>
<feature type="chain" id="PRO_5045849527" evidence="1">
    <location>
        <begin position="28"/>
        <end position="706"/>
    </location>
</feature>
<keyword evidence="4" id="KW-1185">Reference proteome</keyword>
<gene>
    <name evidence="3" type="ORF">ACFO8Q_20435</name>
</gene>
<dbReference type="RefSeq" id="WP_380028477.1">
    <property type="nucleotide sequence ID" value="NZ_JBHSHC010000142.1"/>
</dbReference>